<evidence type="ECO:0000313" key="2">
    <source>
        <dbReference type="EMBL" id="KAG1787335.1"/>
    </source>
</evidence>
<dbReference type="AlphaFoldDB" id="A0A9P7ADU5"/>
<dbReference type="InterPro" id="IPR046521">
    <property type="entry name" value="DUF6698"/>
</dbReference>
<dbReference type="EMBL" id="JABBWE010000080">
    <property type="protein sequence ID" value="KAG1787335.1"/>
    <property type="molecule type" value="Genomic_DNA"/>
</dbReference>
<dbReference type="OrthoDB" id="2662502at2759"/>
<dbReference type="RefSeq" id="XP_041154690.1">
    <property type="nucleotide sequence ID" value="XM_041307499.1"/>
</dbReference>
<reference evidence="2" key="1">
    <citation type="journal article" date="2020" name="New Phytol.">
        <title>Comparative genomics reveals dynamic genome evolution in host specialist ectomycorrhizal fungi.</title>
        <authorList>
            <person name="Lofgren L.A."/>
            <person name="Nguyen N.H."/>
            <person name="Vilgalys R."/>
            <person name="Ruytinx J."/>
            <person name="Liao H.L."/>
            <person name="Branco S."/>
            <person name="Kuo A."/>
            <person name="LaButti K."/>
            <person name="Lipzen A."/>
            <person name="Andreopoulos W."/>
            <person name="Pangilinan J."/>
            <person name="Riley R."/>
            <person name="Hundley H."/>
            <person name="Na H."/>
            <person name="Barry K."/>
            <person name="Grigoriev I.V."/>
            <person name="Stajich J.E."/>
            <person name="Kennedy P.G."/>
        </authorList>
    </citation>
    <scope>NUCLEOTIDE SEQUENCE</scope>
    <source>
        <strain evidence="2">S12</strain>
    </source>
</reference>
<sequence length="386" mass="43942">MATLSPSPSESDNNEIHPLITLKRRIAALEEENTNLRVRGLPGKKSNDSNIFYGRSIRRLVCLTERVEDVVAEFNRRIGLGAANESDADLMDSNDLDENRRYRSFKKLMAWCPLARKLLRSSAEHETLAFAYSKLNESSDGARGDDSASLKRSVAEWLMERTPAPNPAIHKQDKSGRGFYNDVTGGLLCPVDYDWSNPTVRASIQDYHPDHRITACSWPSFLYEDGGYDPQNPTKGLLKGKLLIKAFKRVFTSPSSTDEEQPVDSARSAHNRNSGERRTRRDVATLLDMRSVQPRAIAYVSVQLRFALSSSGSWRIIDDEFNNQEFYDNIVDYLELPPTPEAAKEIDDLLLWWNQKVFGRRFVSDYRPQQANKMSVAMTLAKRRHH</sequence>
<feature type="region of interest" description="Disordered" evidence="1">
    <location>
        <begin position="254"/>
        <end position="280"/>
    </location>
</feature>
<protein>
    <submittedName>
        <fullName evidence="2">Uncharacterized protein</fullName>
    </submittedName>
</protein>
<dbReference type="Proteomes" id="UP000719766">
    <property type="component" value="Unassembled WGS sequence"/>
</dbReference>
<evidence type="ECO:0000313" key="3">
    <source>
        <dbReference type="Proteomes" id="UP000719766"/>
    </source>
</evidence>
<gene>
    <name evidence="2" type="ORF">HD556DRAFT_1448824</name>
</gene>
<comment type="caution">
    <text evidence="2">The sequence shown here is derived from an EMBL/GenBank/DDBJ whole genome shotgun (WGS) entry which is preliminary data.</text>
</comment>
<accession>A0A9P7ADU5</accession>
<keyword evidence="3" id="KW-1185">Reference proteome</keyword>
<evidence type="ECO:0000256" key="1">
    <source>
        <dbReference type="SAM" id="MobiDB-lite"/>
    </source>
</evidence>
<proteinExistence type="predicted"/>
<dbReference type="Pfam" id="PF20414">
    <property type="entry name" value="DUF6698"/>
    <property type="match status" value="1"/>
</dbReference>
<name>A0A9P7ADU5_9AGAM</name>
<organism evidence="2 3">
    <name type="scientific">Suillus plorans</name>
    <dbReference type="NCBI Taxonomy" id="116603"/>
    <lineage>
        <taxon>Eukaryota</taxon>
        <taxon>Fungi</taxon>
        <taxon>Dikarya</taxon>
        <taxon>Basidiomycota</taxon>
        <taxon>Agaricomycotina</taxon>
        <taxon>Agaricomycetes</taxon>
        <taxon>Agaricomycetidae</taxon>
        <taxon>Boletales</taxon>
        <taxon>Suillineae</taxon>
        <taxon>Suillaceae</taxon>
        <taxon>Suillus</taxon>
    </lineage>
</organism>
<dbReference type="GeneID" id="64601263"/>